<gene>
    <name evidence="2" type="ORF">CLV67_12270</name>
</gene>
<dbReference type="Pfam" id="PF09359">
    <property type="entry name" value="VTC"/>
    <property type="match status" value="1"/>
</dbReference>
<dbReference type="SUPFAM" id="SSF55154">
    <property type="entry name" value="CYTH-like phosphatases"/>
    <property type="match status" value="1"/>
</dbReference>
<dbReference type="GO" id="GO:0006799">
    <property type="term" value="P:polyphosphate biosynthetic process"/>
    <property type="evidence" value="ECO:0007669"/>
    <property type="project" value="UniProtKB-ARBA"/>
</dbReference>
<comment type="caution">
    <text evidence="2">The sequence shown here is derived from an EMBL/GenBank/DDBJ whole genome shotgun (WGS) entry which is preliminary data.</text>
</comment>
<dbReference type="OrthoDB" id="148766at2"/>
<dbReference type="Gene3D" id="3.20.100.30">
    <property type="entry name" value="VTC, catalytic tunnel domain"/>
    <property type="match status" value="1"/>
</dbReference>
<reference evidence="2 3" key="1">
    <citation type="submission" date="2018-03" db="EMBL/GenBank/DDBJ databases">
        <title>Genomic Encyclopedia of Archaeal and Bacterial Type Strains, Phase II (KMG-II): from individual species to whole genera.</title>
        <authorList>
            <person name="Goeker M."/>
        </authorList>
    </citation>
    <scope>NUCLEOTIDE SEQUENCE [LARGE SCALE GENOMIC DNA]</scope>
    <source>
        <strain evidence="2 3">DSM 43146</strain>
    </source>
</reference>
<dbReference type="AlphaFoldDB" id="A0A2T0JZ98"/>
<proteinExistence type="predicted"/>
<organism evidence="2 3">
    <name type="scientific">Actinoplanes italicus</name>
    <dbReference type="NCBI Taxonomy" id="113567"/>
    <lineage>
        <taxon>Bacteria</taxon>
        <taxon>Bacillati</taxon>
        <taxon>Actinomycetota</taxon>
        <taxon>Actinomycetes</taxon>
        <taxon>Micromonosporales</taxon>
        <taxon>Micromonosporaceae</taxon>
        <taxon>Actinoplanes</taxon>
    </lineage>
</organism>
<dbReference type="EMBL" id="PVMZ01000022">
    <property type="protein sequence ID" value="PRX15830.1"/>
    <property type="molecule type" value="Genomic_DNA"/>
</dbReference>
<keyword evidence="3" id="KW-1185">Reference proteome</keyword>
<dbReference type="InterPro" id="IPR018966">
    <property type="entry name" value="VTC_domain"/>
</dbReference>
<dbReference type="Proteomes" id="UP000239415">
    <property type="component" value="Unassembled WGS sequence"/>
</dbReference>
<dbReference type="InterPro" id="IPR042267">
    <property type="entry name" value="VTC_sf"/>
</dbReference>
<feature type="domain" description="VTC" evidence="1">
    <location>
        <begin position="30"/>
        <end position="234"/>
    </location>
</feature>
<dbReference type="InterPro" id="IPR033469">
    <property type="entry name" value="CYTH-like_dom_sf"/>
</dbReference>
<protein>
    <submittedName>
        <fullName evidence="2">VTC domain-containing protein</fullName>
    </submittedName>
</protein>
<sequence length="261" mass="29188">MTAAVAFDTLGALPAVSLAEMDQRAALQCRFDRKYLLPAGDAHRLLTELAPVARVLEIDGTRHFTYESLYLDTPDLVSYLRTAYRHRRRFKIRTRTYVDSGSCWLEAKVPGPRGSTIKYRTPHVPGQPHPTDTGLAFLDEVFARHGLSPTARAGLTPVLRTAYLRFALLMPGDSRVTVDTDLRWIADGRELRLPGVAIVETKTGSAAAEADRRLWRRGHRPVAISKYATGLAALRADLPAAPWRRVLRQHFTLSREDLLHG</sequence>
<dbReference type="RefSeq" id="WP_106328049.1">
    <property type="nucleotide sequence ID" value="NZ_BOMO01000022.1"/>
</dbReference>
<accession>A0A2T0JZ98</accession>
<evidence type="ECO:0000313" key="2">
    <source>
        <dbReference type="EMBL" id="PRX15830.1"/>
    </source>
</evidence>
<evidence type="ECO:0000313" key="3">
    <source>
        <dbReference type="Proteomes" id="UP000239415"/>
    </source>
</evidence>
<name>A0A2T0JZ98_9ACTN</name>
<evidence type="ECO:0000259" key="1">
    <source>
        <dbReference type="Pfam" id="PF09359"/>
    </source>
</evidence>
<dbReference type="CDD" id="cd07750">
    <property type="entry name" value="PolyPPase_VTC_like"/>
    <property type="match status" value="1"/>
</dbReference>